<dbReference type="AlphaFoldDB" id="A0A6A7AEX0"/>
<evidence type="ECO:0000259" key="5">
    <source>
        <dbReference type="PROSITE" id="PS50865"/>
    </source>
</evidence>
<reference evidence="6" key="1">
    <citation type="journal article" date="2020" name="Stud. Mycol.">
        <title>101 Dothideomycetes genomes: a test case for predicting lifestyles and emergence of pathogens.</title>
        <authorList>
            <person name="Haridas S."/>
            <person name="Albert R."/>
            <person name="Binder M."/>
            <person name="Bloem J."/>
            <person name="Labutti K."/>
            <person name="Salamov A."/>
            <person name="Andreopoulos B."/>
            <person name="Baker S."/>
            <person name="Barry K."/>
            <person name="Bills G."/>
            <person name="Bluhm B."/>
            <person name="Cannon C."/>
            <person name="Castanera R."/>
            <person name="Culley D."/>
            <person name="Daum C."/>
            <person name="Ezra D."/>
            <person name="Gonzalez J."/>
            <person name="Henrissat B."/>
            <person name="Kuo A."/>
            <person name="Liang C."/>
            <person name="Lipzen A."/>
            <person name="Lutzoni F."/>
            <person name="Magnuson J."/>
            <person name="Mondo S."/>
            <person name="Nolan M."/>
            <person name="Ohm R."/>
            <person name="Pangilinan J."/>
            <person name="Park H.-J."/>
            <person name="Ramirez L."/>
            <person name="Alfaro M."/>
            <person name="Sun H."/>
            <person name="Tritt A."/>
            <person name="Yoshinaga Y."/>
            <person name="Zwiers L.-H."/>
            <person name="Turgeon B."/>
            <person name="Goodwin S."/>
            <person name="Spatafora J."/>
            <person name="Crous P."/>
            <person name="Grigoriev I."/>
        </authorList>
    </citation>
    <scope>NUCLEOTIDE SEQUENCE</scope>
    <source>
        <strain evidence="6">CBS 113818</strain>
    </source>
</reference>
<dbReference type="SUPFAM" id="SSF144232">
    <property type="entry name" value="HIT/MYND zinc finger-like"/>
    <property type="match status" value="1"/>
</dbReference>
<proteinExistence type="predicted"/>
<dbReference type="Gene3D" id="6.10.140.2220">
    <property type="match status" value="1"/>
</dbReference>
<organism evidence="6 7">
    <name type="scientific">Ophiobolus disseminans</name>
    <dbReference type="NCBI Taxonomy" id="1469910"/>
    <lineage>
        <taxon>Eukaryota</taxon>
        <taxon>Fungi</taxon>
        <taxon>Dikarya</taxon>
        <taxon>Ascomycota</taxon>
        <taxon>Pezizomycotina</taxon>
        <taxon>Dothideomycetes</taxon>
        <taxon>Pleosporomycetidae</taxon>
        <taxon>Pleosporales</taxon>
        <taxon>Pleosporineae</taxon>
        <taxon>Phaeosphaeriaceae</taxon>
        <taxon>Ophiobolus</taxon>
    </lineage>
</organism>
<dbReference type="OrthoDB" id="437457at2759"/>
<evidence type="ECO:0000256" key="2">
    <source>
        <dbReference type="ARBA" id="ARBA00022771"/>
    </source>
</evidence>
<evidence type="ECO:0000313" key="7">
    <source>
        <dbReference type="Proteomes" id="UP000799424"/>
    </source>
</evidence>
<keyword evidence="7" id="KW-1185">Reference proteome</keyword>
<keyword evidence="1" id="KW-0479">Metal-binding</keyword>
<dbReference type="Proteomes" id="UP000799424">
    <property type="component" value="Unassembled WGS sequence"/>
</dbReference>
<dbReference type="PROSITE" id="PS01360">
    <property type="entry name" value="ZF_MYND_1"/>
    <property type="match status" value="1"/>
</dbReference>
<evidence type="ECO:0000256" key="3">
    <source>
        <dbReference type="ARBA" id="ARBA00022833"/>
    </source>
</evidence>
<dbReference type="Pfam" id="PF01753">
    <property type="entry name" value="zf-MYND"/>
    <property type="match status" value="1"/>
</dbReference>
<keyword evidence="3" id="KW-0862">Zinc</keyword>
<keyword evidence="2 4" id="KW-0863">Zinc-finger</keyword>
<sequence>MAICEVCPNQGVFRCTGCAESHYCSVLCQKKSWFDHKHLCKSFNDFRTAPSTTDDNQSYIRAIYFPADTLKPRFEWLKVSSINGTHTRVNLGPLLALTPEERASTCYEAAGWDHVNTAIGLDRYMPHTIRVHYRTDATEPNKCIQKNTDTRSPFLHQWNGPVIAYGIKTFTLDSHPKDMVDLAPADTREVINFFNTYLLRNPADDIRSSGPSPSPMDFMASLVTKKALEMVQCVRVNCDGETEAKGGARCQVIRLPIKHAIFTQAPVAASERFGQALVAARIPGSVEMWEGGRSKNVAVERIVAKGSVGEDGVWVGEEEVPDTWRDSVGSFIVARRDTKDVSVDEVAGLL</sequence>
<gene>
    <name evidence="6" type="ORF">CC86DRAFT_367081</name>
</gene>
<dbReference type="InterPro" id="IPR002893">
    <property type="entry name" value="Znf_MYND"/>
</dbReference>
<evidence type="ECO:0000256" key="1">
    <source>
        <dbReference type="ARBA" id="ARBA00022723"/>
    </source>
</evidence>
<evidence type="ECO:0000313" key="6">
    <source>
        <dbReference type="EMBL" id="KAF2831812.1"/>
    </source>
</evidence>
<dbReference type="EMBL" id="MU006218">
    <property type="protein sequence ID" value="KAF2831812.1"/>
    <property type="molecule type" value="Genomic_DNA"/>
</dbReference>
<accession>A0A6A7AEX0</accession>
<evidence type="ECO:0000256" key="4">
    <source>
        <dbReference type="PROSITE-ProRule" id="PRU00134"/>
    </source>
</evidence>
<dbReference type="GO" id="GO:0008270">
    <property type="term" value="F:zinc ion binding"/>
    <property type="evidence" value="ECO:0007669"/>
    <property type="project" value="UniProtKB-KW"/>
</dbReference>
<feature type="domain" description="MYND-type" evidence="5">
    <location>
        <begin position="4"/>
        <end position="40"/>
    </location>
</feature>
<name>A0A6A7AEX0_9PLEO</name>
<protein>
    <recommendedName>
        <fullName evidence="5">MYND-type domain-containing protein</fullName>
    </recommendedName>
</protein>
<dbReference type="PROSITE" id="PS50865">
    <property type="entry name" value="ZF_MYND_2"/>
    <property type="match status" value="1"/>
</dbReference>